<dbReference type="SUPFAM" id="SSF55811">
    <property type="entry name" value="Nudix"/>
    <property type="match status" value="1"/>
</dbReference>
<evidence type="ECO:0000256" key="12">
    <source>
        <dbReference type="ARBA" id="ARBA00049546"/>
    </source>
</evidence>
<proteinExistence type="inferred from homology"/>
<dbReference type="InterPro" id="IPR015797">
    <property type="entry name" value="NUDIX_hydrolase-like_dom_sf"/>
</dbReference>
<dbReference type="PROSITE" id="PS51462">
    <property type="entry name" value="NUDIX"/>
    <property type="match status" value="1"/>
</dbReference>
<dbReference type="RefSeq" id="WP_067986702.1">
    <property type="nucleotide sequence ID" value="NZ_CAXBCE010000056.1"/>
</dbReference>
<keyword evidence="15" id="KW-1185">Reference proteome</keyword>
<comment type="caution">
    <text evidence="14">The sequence shown here is derived from an EMBL/GenBank/DDBJ whole genome shotgun (WGS) entry which is preliminary data.</text>
</comment>
<evidence type="ECO:0000313" key="15">
    <source>
        <dbReference type="Proteomes" id="UP001449225"/>
    </source>
</evidence>
<keyword evidence="6" id="KW-0378">Hydrolase</keyword>
<evidence type="ECO:0000256" key="4">
    <source>
        <dbReference type="ARBA" id="ARBA00013297"/>
    </source>
</evidence>
<gene>
    <name evidence="14" type="ORF">WNY58_04795</name>
</gene>
<evidence type="ECO:0000256" key="6">
    <source>
        <dbReference type="ARBA" id="ARBA00022801"/>
    </source>
</evidence>
<evidence type="ECO:0000256" key="7">
    <source>
        <dbReference type="ARBA" id="ARBA00022842"/>
    </source>
</evidence>
<organism evidence="14 15">
    <name type="scientific">Neptuniibacter pectenicola</name>
    <dbReference type="NCBI Taxonomy" id="1806669"/>
    <lineage>
        <taxon>Bacteria</taxon>
        <taxon>Pseudomonadati</taxon>
        <taxon>Pseudomonadota</taxon>
        <taxon>Gammaproteobacteria</taxon>
        <taxon>Oceanospirillales</taxon>
        <taxon>Oceanospirillaceae</taxon>
        <taxon>Neptuniibacter</taxon>
    </lineage>
</organism>
<feature type="domain" description="Nudix hydrolase" evidence="13">
    <location>
        <begin position="57"/>
        <end position="195"/>
    </location>
</feature>
<dbReference type="InterPro" id="IPR020084">
    <property type="entry name" value="NUDIX_hydrolase_CS"/>
</dbReference>
<comment type="catalytic activity">
    <reaction evidence="12">
        <text>ADP-D-ribose + H2O = D-ribose 5-phosphate + AMP + 2 H(+)</text>
        <dbReference type="Rhea" id="RHEA:10412"/>
        <dbReference type="ChEBI" id="CHEBI:15377"/>
        <dbReference type="ChEBI" id="CHEBI:15378"/>
        <dbReference type="ChEBI" id="CHEBI:57967"/>
        <dbReference type="ChEBI" id="CHEBI:78346"/>
        <dbReference type="ChEBI" id="CHEBI:456215"/>
        <dbReference type="EC" id="3.6.1.13"/>
    </reaction>
</comment>
<evidence type="ECO:0000256" key="5">
    <source>
        <dbReference type="ARBA" id="ARBA00022723"/>
    </source>
</evidence>
<protein>
    <recommendedName>
        <fullName evidence="4">ADP-ribose pyrophosphatase</fullName>
        <ecNumber evidence="3">3.6.1.13</ecNumber>
    </recommendedName>
    <alternativeName>
        <fullName evidence="9">ADP-ribose diphosphatase</fullName>
    </alternativeName>
    <alternativeName>
        <fullName evidence="11">ADP-ribose phosphohydrolase</fullName>
    </alternativeName>
    <alternativeName>
        <fullName evidence="10">Adenosine diphosphoribose pyrophosphatase</fullName>
    </alternativeName>
</protein>
<dbReference type="InterPro" id="IPR004385">
    <property type="entry name" value="NDP_pyrophosphatase"/>
</dbReference>
<dbReference type="InterPro" id="IPR000086">
    <property type="entry name" value="NUDIX_hydrolase_dom"/>
</dbReference>
<evidence type="ECO:0000256" key="10">
    <source>
        <dbReference type="ARBA" id="ARBA00030308"/>
    </source>
</evidence>
<comment type="function">
    <text evidence="8">Acts on ADP-mannose and ADP-glucose as well as ADP-ribose. Prevents glycogen biosynthesis. The reaction catalyzed by this enzyme is a limiting step of the gluconeogenic process.</text>
</comment>
<dbReference type="EMBL" id="JBBMRA010000003">
    <property type="protein sequence ID" value="MEM5535706.1"/>
    <property type="molecule type" value="Genomic_DNA"/>
</dbReference>
<dbReference type="EC" id="3.6.1.13" evidence="3"/>
<evidence type="ECO:0000256" key="1">
    <source>
        <dbReference type="ARBA" id="ARBA00001946"/>
    </source>
</evidence>
<evidence type="ECO:0000256" key="3">
    <source>
        <dbReference type="ARBA" id="ARBA00012453"/>
    </source>
</evidence>
<evidence type="ECO:0000256" key="8">
    <source>
        <dbReference type="ARBA" id="ARBA00025164"/>
    </source>
</evidence>
<evidence type="ECO:0000256" key="11">
    <source>
        <dbReference type="ARBA" id="ARBA00033056"/>
    </source>
</evidence>
<evidence type="ECO:0000256" key="2">
    <source>
        <dbReference type="ARBA" id="ARBA00007482"/>
    </source>
</evidence>
<dbReference type="PROSITE" id="PS00893">
    <property type="entry name" value="NUDIX_BOX"/>
    <property type="match status" value="1"/>
</dbReference>
<dbReference type="Gene3D" id="3.90.79.10">
    <property type="entry name" value="Nucleoside Triphosphate Pyrophosphohydrolase"/>
    <property type="match status" value="1"/>
</dbReference>
<evidence type="ECO:0000259" key="13">
    <source>
        <dbReference type="PROSITE" id="PS51462"/>
    </source>
</evidence>
<dbReference type="PANTHER" id="PTHR11839">
    <property type="entry name" value="UDP/ADP-SUGAR PYROPHOSPHATASE"/>
    <property type="match status" value="1"/>
</dbReference>
<dbReference type="Pfam" id="PF00293">
    <property type="entry name" value="NUDIX"/>
    <property type="match status" value="1"/>
</dbReference>
<dbReference type="Proteomes" id="UP001449225">
    <property type="component" value="Unassembled WGS sequence"/>
</dbReference>
<name>A0ABU9TPR3_9GAMM</name>
<dbReference type="CDD" id="cd24155">
    <property type="entry name" value="NUDIX_ADPRase"/>
    <property type="match status" value="1"/>
</dbReference>
<dbReference type="PANTHER" id="PTHR11839:SF5">
    <property type="entry name" value="ADP-RIBOSE PYROPHOSPHATASE"/>
    <property type="match status" value="1"/>
</dbReference>
<reference evidence="14 15" key="1">
    <citation type="submission" date="2024-03" db="EMBL/GenBank/DDBJ databases">
        <title>Community enrichment and isolation of bacterial strains for fucoidan degradation.</title>
        <authorList>
            <person name="Sichert A."/>
        </authorList>
    </citation>
    <scope>NUCLEOTIDE SEQUENCE [LARGE SCALE GENOMIC DNA]</scope>
    <source>
        <strain evidence="14 15">AS76</strain>
    </source>
</reference>
<evidence type="ECO:0000313" key="14">
    <source>
        <dbReference type="EMBL" id="MEM5535706.1"/>
    </source>
</evidence>
<dbReference type="NCBIfam" id="TIGR00052">
    <property type="entry name" value="nudix-type nucleoside diphosphatase, YffH/AdpP family"/>
    <property type="match status" value="1"/>
</dbReference>
<comment type="similarity">
    <text evidence="2">Belongs to the Nudix hydrolase family. NudF subfamily.</text>
</comment>
<evidence type="ECO:0000256" key="9">
    <source>
        <dbReference type="ARBA" id="ARBA00030162"/>
    </source>
</evidence>
<keyword evidence="5" id="KW-0479">Metal-binding</keyword>
<sequence length="212" mass="23916">MSEHPMFEGWQPTYQQKDFSVDKQEPLYDGFFKMFKLHLTHKTFAGETISIQRELFYRDDAVCVLLYDAPRQVVVLVEQFRVGAFDHPDGPWLLELVAGIVEQGETPEDVARRESVEEAGAQLGEVLKISRFVPSSGGTREYIDLLCASVDSQGIGGIHGLPEEGEDIKVHKVPVEAAFEWVKSGKINNAPAMIALLWLQVNKDALDQRWSR</sequence>
<accession>A0ABU9TPR3</accession>
<keyword evidence="7" id="KW-0460">Magnesium</keyword>
<comment type="cofactor">
    <cofactor evidence="1">
        <name>Mg(2+)</name>
        <dbReference type="ChEBI" id="CHEBI:18420"/>
    </cofactor>
</comment>